<dbReference type="InterPro" id="IPR023393">
    <property type="entry name" value="START-like_dom_sf"/>
</dbReference>
<dbReference type="CDD" id="cd07814">
    <property type="entry name" value="SRPBCC_CalC_Aha1-like"/>
    <property type="match status" value="1"/>
</dbReference>
<evidence type="ECO:0000313" key="1">
    <source>
        <dbReference type="EMBL" id="MDQ0995955.1"/>
    </source>
</evidence>
<organism evidence="1 2">
    <name type="scientific">Phyllobacterium ifriqiyense</name>
    <dbReference type="NCBI Taxonomy" id="314238"/>
    <lineage>
        <taxon>Bacteria</taxon>
        <taxon>Pseudomonadati</taxon>
        <taxon>Pseudomonadota</taxon>
        <taxon>Alphaproteobacteria</taxon>
        <taxon>Hyphomicrobiales</taxon>
        <taxon>Phyllobacteriaceae</taxon>
        <taxon>Phyllobacterium</taxon>
    </lineage>
</organism>
<comment type="caution">
    <text evidence="1">The sequence shown here is derived from an EMBL/GenBank/DDBJ whole genome shotgun (WGS) entry which is preliminary data.</text>
</comment>
<accession>A0ABU0S5D0</accession>
<proteinExistence type="predicted"/>
<sequence length="115" mass="12948">MTPKSEAQIRLTYELDAEPTKVWRALTVPEYVSRWLGSLPCSDMDDEAAQDRIELRLISAEPGTYVRYSIKDNEAVSTVSFQINANDKGGTTFHIVHEQSMIAANCNFPRQRLAA</sequence>
<reference evidence="1 2" key="1">
    <citation type="submission" date="2023-07" db="EMBL/GenBank/DDBJ databases">
        <title>Comparative genomics of wheat-associated soil bacteria to identify genetic determinants of phenazine resistance.</title>
        <authorList>
            <person name="Mouncey N."/>
        </authorList>
    </citation>
    <scope>NUCLEOTIDE SEQUENCE [LARGE SCALE GENOMIC DNA]</scope>
    <source>
        <strain evidence="1 2">W4I11</strain>
    </source>
</reference>
<dbReference type="Gene3D" id="3.30.530.20">
    <property type="match status" value="1"/>
</dbReference>
<dbReference type="RefSeq" id="WP_307277896.1">
    <property type="nucleotide sequence ID" value="NZ_JAUSZT010000002.1"/>
</dbReference>
<name>A0ABU0S5D0_9HYPH</name>
<dbReference type="SUPFAM" id="SSF55961">
    <property type="entry name" value="Bet v1-like"/>
    <property type="match status" value="1"/>
</dbReference>
<dbReference type="EMBL" id="JAUSZT010000002">
    <property type="protein sequence ID" value="MDQ0995955.1"/>
    <property type="molecule type" value="Genomic_DNA"/>
</dbReference>
<dbReference type="Proteomes" id="UP001237780">
    <property type="component" value="Unassembled WGS sequence"/>
</dbReference>
<evidence type="ECO:0000313" key="2">
    <source>
        <dbReference type="Proteomes" id="UP001237780"/>
    </source>
</evidence>
<keyword evidence="2" id="KW-1185">Reference proteome</keyword>
<gene>
    <name evidence="1" type="ORF">QFZ34_001132</name>
</gene>
<protein>
    <submittedName>
        <fullName evidence="1">Uncharacterized protein YndB with AHSA1/START domain</fullName>
    </submittedName>
</protein>